<dbReference type="Gene3D" id="3.90.25.10">
    <property type="entry name" value="UDP-galactose 4-epimerase, domain 1"/>
    <property type="match status" value="1"/>
</dbReference>
<dbReference type="CDD" id="cd05269">
    <property type="entry name" value="TMR_SDR_a"/>
    <property type="match status" value="1"/>
</dbReference>
<dbReference type="AlphaFoldDB" id="A0A841UDP8"/>
<keyword evidence="3" id="KW-1185">Reference proteome</keyword>
<sequence length="283" mass="30524">MKLLVTGATGQLGSLIVEALLRTVPAERLAVGVRDPRKASGLQERGVDVRRANFNEPESLAAACAGIDRLLLISSSELENRVEQHKAAVQAAQAAGVGFIAYTSAANARDSKFFIAQDHRETEEAILRSGIPYSFLRNNWYLENELSTIQAALNGAPWVTSAGSGRVGWASRRDFAEAAARILSGDGHDNTVYELSGKPRTQEELAAIVSEVGGREIPVRQVDDKTYAKIMLDAGVPEAVVPFLVGVQSGIREGYLDVESDDFEKVLGRPNAPLGEELRRLLG</sequence>
<dbReference type="PANTHER" id="PTHR47129">
    <property type="entry name" value="QUINONE OXIDOREDUCTASE 2"/>
    <property type="match status" value="1"/>
</dbReference>
<reference evidence="2 3" key="1">
    <citation type="submission" date="2020-08" db="EMBL/GenBank/DDBJ databases">
        <title>Cohnella phylogeny.</title>
        <authorList>
            <person name="Dunlap C."/>
        </authorList>
    </citation>
    <scope>NUCLEOTIDE SEQUENCE [LARGE SCALE GENOMIC DNA]</scope>
    <source>
        <strain evidence="2 3">DSM 25239</strain>
    </source>
</reference>
<accession>A0A841UDP8</accession>
<feature type="domain" description="NAD(P)-binding" evidence="1">
    <location>
        <begin position="7"/>
        <end position="183"/>
    </location>
</feature>
<dbReference type="InterPro" id="IPR016040">
    <property type="entry name" value="NAD(P)-bd_dom"/>
</dbReference>
<comment type="caution">
    <text evidence="2">The sequence shown here is derived from an EMBL/GenBank/DDBJ whole genome shotgun (WGS) entry which is preliminary data.</text>
</comment>
<organism evidence="2 3">
    <name type="scientific">Cohnella xylanilytica</name>
    <dbReference type="NCBI Taxonomy" id="557555"/>
    <lineage>
        <taxon>Bacteria</taxon>
        <taxon>Bacillati</taxon>
        <taxon>Bacillota</taxon>
        <taxon>Bacilli</taxon>
        <taxon>Bacillales</taxon>
        <taxon>Paenibacillaceae</taxon>
        <taxon>Cohnella</taxon>
    </lineage>
</organism>
<evidence type="ECO:0000259" key="1">
    <source>
        <dbReference type="Pfam" id="PF13460"/>
    </source>
</evidence>
<dbReference type="Pfam" id="PF13460">
    <property type="entry name" value="NAD_binding_10"/>
    <property type="match status" value="1"/>
</dbReference>
<dbReference type="SUPFAM" id="SSF51735">
    <property type="entry name" value="NAD(P)-binding Rossmann-fold domains"/>
    <property type="match status" value="1"/>
</dbReference>
<evidence type="ECO:0000313" key="2">
    <source>
        <dbReference type="EMBL" id="MBB6696051.1"/>
    </source>
</evidence>
<dbReference type="InterPro" id="IPR036291">
    <property type="entry name" value="NAD(P)-bd_dom_sf"/>
</dbReference>
<dbReference type="RefSeq" id="WP_185139991.1">
    <property type="nucleotide sequence ID" value="NZ_JACJVR010000167.1"/>
</dbReference>
<proteinExistence type="predicted"/>
<dbReference type="Proteomes" id="UP000553776">
    <property type="component" value="Unassembled WGS sequence"/>
</dbReference>
<dbReference type="Gene3D" id="3.40.50.720">
    <property type="entry name" value="NAD(P)-binding Rossmann-like Domain"/>
    <property type="match status" value="1"/>
</dbReference>
<dbReference type="PANTHER" id="PTHR47129:SF1">
    <property type="entry name" value="NMRA-LIKE DOMAIN-CONTAINING PROTEIN"/>
    <property type="match status" value="1"/>
</dbReference>
<protein>
    <submittedName>
        <fullName evidence="2">SDR family oxidoreductase</fullName>
    </submittedName>
</protein>
<dbReference type="EMBL" id="JACJVR010000167">
    <property type="protein sequence ID" value="MBB6696051.1"/>
    <property type="molecule type" value="Genomic_DNA"/>
</dbReference>
<name>A0A841UDP8_9BACL</name>
<gene>
    <name evidence="2" type="ORF">H7B90_32150</name>
</gene>
<evidence type="ECO:0000313" key="3">
    <source>
        <dbReference type="Proteomes" id="UP000553776"/>
    </source>
</evidence>
<dbReference type="InterPro" id="IPR052718">
    <property type="entry name" value="NmrA-type_oxidoreductase"/>
</dbReference>